<feature type="transmembrane region" description="Helical" evidence="1">
    <location>
        <begin position="15"/>
        <end position="36"/>
    </location>
</feature>
<name>A0A814MVD6_9BILA</name>
<comment type="caution">
    <text evidence="2">The sequence shown here is derived from an EMBL/GenBank/DDBJ whole genome shotgun (WGS) entry which is preliminary data.</text>
</comment>
<keyword evidence="1" id="KW-1133">Transmembrane helix</keyword>
<evidence type="ECO:0000256" key="1">
    <source>
        <dbReference type="SAM" id="Phobius"/>
    </source>
</evidence>
<feature type="transmembrane region" description="Helical" evidence="1">
    <location>
        <begin position="153"/>
        <end position="171"/>
    </location>
</feature>
<gene>
    <name evidence="2" type="ORF">JXQ802_LOCUS18348</name>
</gene>
<proteinExistence type="predicted"/>
<evidence type="ECO:0000313" key="3">
    <source>
        <dbReference type="Proteomes" id="UP000663870"/>
    </source>
</evidence>
<keyword evidence="1" id="KW-0812">Transmembrane</keyword>
<dbReference type="Proteomes" id="UP000663870">
    <property type="component" value="Unassembled WGS sequence"/>
</dbReference>
<feature type="transmembrane region" description="Helical" evidence="1">
    <location>
        <begin position="43"/>
        <end position="61"/>
    </location>
</feature>
<reference evidence="2" key="1">
    <citation type="submission" date="2021-02" db="EMBL/GenBank/DDBJ databases">
        <authorList>
            <person name="Nowell W R."/>
        </authorList>
    </citation>
    <scope>NUCLEOTIDE SEQUENCE</scope>
</reference>
<protein>
    <submittedName>
        <fullName evidence="2">Uncharacterized protein</fullName>
    </submittedName>
</protein>
<evidence type="ECO:0000313" key="2">
    <source>
        <dbReference type="EMBL" id="CAF1084278.1"/>
    </source>
</evidence>
<dbReference type="Pfam" id="PF09772">
    <property type="entry name" value="Tmem26"/>
    <property type="match status" value="1"/>
</dbReference>
<organism evidence="2 3">
    <name type="scientific">Rotaria sordida</name>
    <dbReference type="NCBI Taxonomy" id="392033"/>
    <lineage>
        <taxon>Eukaryota</taxon>
        <taxon>Metazoa</taxon>
        <taxon>Spiralia</taxon>
        <taxon>Gnathifera</taxon>
        <taxon>Rotifera</taxon>
        <taxon>Eurotatoria</taxon>
        <taxon>Bdelloidea</taxon>
        <taxon>Philodinida</taxon>
        <taxon>Philodinidae</taxon>
        <taxon>Rotaria</taxon>
    </lineage>
</organism>
<keyword evidence="1" id="KW-0472">Membrane</keyword>
<keyword evidence="3" id="KW-1185">Reference proteome</keyword>
<dbReference type="PANTHER" id="PTHR22168:SF3">
    <property type="entry name" value="TRANSMEMBRANE PROTEIN 26"/>
    <property type="match status" value="1"/>
</dbReference>
<dbReference type="EMBL" id="CAJNOL010000481">
    <property type="protein sequence ID" value="CAF1084278.1"/>
    <property type="molecule type" value="Genomic_DNA"/>
</dbReference>
<dbReference type="InterPro" id="IPR019169">
    <property type="entry name" value="Transmembrane_26"/>
</dbReference>
<sequence>MLAAIRYRISQSFNILQATIVRLAFCAHNLIATYFLYDDIKDYWCLLNLCGTIFLLIELVVTIIERQGLEPKWFSPSFLIFILTSIPSVWLLEMRRVAQRRLAFSTNTNNTNTMGFDQFILRMGNDAFDPSQALPHNILTKTLRINVNLETKVMGLELSLLLLIIIGRWLLPKGVTSRSNLSQLLLVYMSIASDIVDLLTIFNEDQILRSQRMLVATLVVLSWSLLQFATNMRAANKNIRSTNVDNFRYTLKKGRRRRIFFLYPMQRLFENDAWYLYELNLMSCSAVQLALRLVAVFKFEVRSYSTLFFTCKNGIILFLQFYRLIAILTENDNSDLGPIYGTSFNNEKQQQQQQQQQPSRTVNNSIKTKNEFGSKLSIGEDMSLAM</sequence>
<dbReference type="PANTHER" id="PTHR22168">
    <property type="entry name" value="TMEM26 PROTEIN"/>
    <property type="match status" value="1"/>
</dbReference>
<dbReference type="AlphaFoldDB" id="A0A814MVD6"/>
<accession>A0A814MVD6</accession>
<feature type="transmembrane region" description="Helical" evidence="1">
    <location>
        <begin position="73"/>
        <end position="92"/>
    </location>
</feature>
<feature type="transmembrane region" description="Helical" evidence="1">
    <location>
        <begin position="183"/>
        <end position="201"/>
    </location>
</feature>